<keyword evidence="3" id="KW-0677">Repeat</keyword>
<dbReference type="CDD" id="cd00200">
    <property type="entry name" value="WD40"/>
    <property type="match status" value="1"/>
</dbReference>
<gene>
    <name evidence="7" type="ORF">CAEBREN_10621</name>
</gene>
<keyword evidence="2 4" id="KW-0853">WD repeat</keyword>
<evidence type="ECO:0000256" key="3">
    <source>
        <dbReference type="ARBA" id="ARBA00022737"/>
    </source>
</evidence>
<dbReference type="PRINTS" id="PR00320">
    <property type="entry name" value="GPROTEINBRPT"/>
</dbReference>
<dbReference type="InParanoid" id="G0MZN3"/>
<accession>G0MZN3</accession>
<keyword evidence="5" id="KW-0175">Coiled coil</keyword>
<keyword evidence="8" id="KW-1185">Reference proteome</keyword>
<dbReference type="SUPFAM" id="SSF50978">
    <property type="entry name" value="WD40 repeat-like"/>
    <property type="match status" value="1"/>
</dbReference>
<feature type="repeat" description="WD" evidence="4">
    <location>
        <begin position="240"/>
        <end position="280"/>
    </location>
</feature>
<dbReference type="FunCoup" id="G0MZN3">
    <property type="interactions" value="3640"/>
</dbReference>
<evidence type="ECO:0000313" key="8">
    <source>
        <dbReference type="Proteomes" id="UP000008068"/>
    </source>
</evidence>
<dbReference type="FunFam" id="2.130.10.10:FF:000515">
    <property type="entry name" value="Autophagy-related 16, isoform C"/>
    <property type="match status" value="1"/>
</dbReference>
<dbReference type="InterPro" id="IPR013923">
    <property type="entry name" value="Autophagy-rel_prot_16_dom"/>
</dbReference>
<evidence type="ECO:0000256" key="4">
    <source>
        <dbReference type="PROSITE-ProRule" id="PRU00221"/>
    </source>
</evidence>
<feature type="repeat" description="WD" evidence="4">
    <location>
        <begin position="468"/>
        <end position="497"/>
    </location>
</feature>
<dbReference type="PROSITE" id="PS00678">
    <property type="entry name" value="WD_REPEATS_1"/>
    <property type="match status" value="1"/>
</dbReference>
<evidence type="ECO:0000313" key="7">
    <source>
        <dbReference type="EMBL" id="EGT48302.1"/>
    </source>
</evidence>
<dbReference type="PROSITE" id="PS50082">
    <property type="entry name" value="WD_REPEATS_2"/>
    <property type="match status" value="4"/>
</dbReference>
<dbReference type="GO" id="GO:0036093">
    <property type="term" value="P:germ cell proliferation"/>
    <property type="evidence" value="ECO:0007669"/>
    <property type="project" value="EnsemblMetazoa"/>
</dbReference>
<reference evidence="8" key="1">
    <citation type="submission" date="2011-07" db="EMBL/GenBank/DDBJ databases">
        <authorList>
            <consortium name="Caenorhabditis brenneri Sequencing and Analysis Consortium"/>
            <person name="Wilson R.K."/>
        </authorList>
    </citation>
    <scope>NUCLEOTIDE SEQUENCE [LARGE SCALE GENOMIC DNA]</scope>
    <source>
        <strain evidence="8">PB2801</strain>
    </source>
</reference>
<dbReference type="InterPro" id="IPR036322">
    <property type="entry name" value="WD40_repeat_dom_sf"/>
</dbReference>
<dbReference type="GO" id="GO:0034045">
    <property type="term" value="C:phagophore assembly site membrane"/>
    <property type="evidence" value="ECO:0007669"/>
    <property type="project" value="TreeGrafter"/>
</dbReference>
<evidence type="ECO:0000259" key="6">
    <source>
        <dbReference type="Pfam" id="PF08614"/>
    </source>
</evidence>
<dbReference type="PANTHER" id="PTHR19878">
    <property type="entry name" value="AUTOPHAGY PROTEIN 16-LIKE"/>
    <property type="match status" value="1"/>
</dbReference>
<dbReference type="STRING" id="135651.G0MZN3"/>
<dbReference type="Pfam" id="PF08614">
    <property type="entry name" value="ATG16"/>
    <property type="match status" value="1"/>
</dbReference>
<dbReference type="AlphaFoldDB" id="G0MZN3"/>
<dbReference type="InterPro" id="IPR015943">
    <property type="entry name" value="WD40/YVTN_repeat-like_dom_sf"/>
</dbReference>
<evidence type="ECO:0000256" key="1">
    <source>
        <dbReference type="ARBA" id="ARBA00009271"/>
    </source>
</evidence>
<dbReference type="OMA" id="IIHLYSA"/>
<comment type="similarity">
    <text evidence="1">Belongs to the WD repeat ATG16 family.</text>
</comment>
<dbReference type="GO" id="GO:0043495">
    <property type="term" value="F:protein-membrane adaptor activity"/>
    <property type="evidence" value="ECO:0007669"/>
    <property type="project" value="TreeGrafter"/>
</dbReference>
<feature type="repeat" description="WD" evidence="4">
    <location>
        <begin position="285"/>
        <end position="326"/>
    </location>
</feature>
<evidence type="ECO:0000256" key="2">
    <source>
        <dbReference type="ARBA" id="ARBA00022574"/>
    </source>
</evidence>
<evidence type="ECO:0000256" key="5">
    <source>
        <dbReference type="SAM" id="Coils"/>
    </source>
</evidence>
<sequence>MAEAELLKIRLEILRRLSMKERQQKNVKSMLMNYLQLDEQLQQSRRSRSISVNGEASSGSTNDQLAIMKEEMANVYRMKSKNDQDLIDANRKLADSESRFHLVQSQRDKLKKEVGVMTEKMRLLEEEVAELKDTNCAINNERVALVATCSFLTEKKKQLENERFQLMNKIRDLQEKSAELMNAEIVLQEERAQLRIREQIARATADLNLGDEKAVPTCASPDDDEFMMTDVLPSEVKFKMTAHEGEVRDVEWMSDDMFATAGSDAKVRVWRVSQNKIDASKVSTLTGCLGPINRLDYDSQRQVILASSNDKTCRLWNVESQRLLSTFSGHTDKVASARLFQSHNVVSGSADRTIKQWDIGSMRCLRSYLVGSTVFDIVTKCGSSQCSFISSHFDKKVRFWDARTAESMHSVELGQKVSSLDTSLDGLQVLASSQDDTLSLIDVRTYGIIHLYSAEQYKTSCDSTRAIFSSTGEFVLAGSSNSSVYIWNTKTTKLEKVVKTAREDSNQIMSLAWNPSGRGLLACDRQKTCTLWR</sequence>
<dbReference type="GO" id="GO:0000421">
    <property type="term" value="C:autophagosome membrane"/>
    <property type="evidence" value="ECO:0007669"/>
    <property type="project" value="TreeGrafter"/>
</dbReference>
<dbReference type="InterPro" id="IPR001680">
    <property type="entry name" value="WD40_rpt"/>
</dbReference>
<dbReference type="GO" id="GO:0050830">
    <property type="term" value="P:defense response to Gram-positive bacterium"/>
    <property type="evidence" value="ECO:0007669"/>
    <property type="project" value="EnsemblMetazoa"/>
</dbReference>
<dbReference type="GO" id="GO:0042078">
    <property type="term" value="P:germ-line stem cell division"/>
    <property type="evidence" value="ECO:0007669"/>
    <property type="project" value="EnsemblMetazoa"/>
</dbReference>
<feature type="domain" description="Autophagy-related protein 16" evidence="6">
    <location>
        <begin position="42"/>
        <end position="182"/>
    </location>
</feature>
<dbReference type="SMART" id="SM00320">
    <property type="entry name" value="WD40"/>
    <property type="match status" value="7"/>
</dbReference>
<dbReference type="eggNOG" id="KOG0288">
    <property type="taxonomic scope" value="Eukaryota"/>
</dbReference>
<organism evidence="8">
    <name type="scientific">Caenorhabditis brenneri</name>
    <name type="common">Nematode worm</name>
    <dbReference type="NCBI Taxonomy" id="135651"/>
    <lineage>
        <taxon>Eukaryota</taxon>
        <taxon>Metazoa</taxon>
        <taxon>Ecdysozoa</taxon>
        <taxon>Nematoda</taxon>
        <taxon>Chromadorea</taxon>
        <taxon>Rhabditida</taxon>
        <taxon>Rhabditina</taxon>
        <taxon>Rhabditomorpha</taxon>
        <taxon>Rhabditoidea</taxon>
        <taxon>Rhabditidae</taxon>
        <taxon>Peloderinae</taxon>
        <taxon>Caenorhabditis</taxon>
    </lineage>
</organism>
<dbReference type="OrthoDB" id="6262491at2759"/>
<proteinExistence type="inferred from homology"/>
<dbReference type="PROSITE" id="PS50294">
    <property type="entry name" value="WD_REPEATS_REGION"/>
    <property type="match status" value="3"/>
</dbReference>
<dbReference type="InterPro" id="IPR020472">
    <property type="entry name" value="WD40_PAC1"/>
</dbReference>
<protein>
    <recommendedName>
        <fullName evidence="6">Autophagy-related protein 16 domain-containing protein</fullName>
    </recommendedName>
</protein>
<dbReference type="InterPro" id="IPR045160">
    <property type="entry name" value="ATG16"/>
</dbReference>
<dbReference type="GO" id="GO:0000045">
    <property type="term" value="P:autophagosome assembly"/>
    <property type="evidence" value="ECO:0007669"/>
    <property type="project" value="EnsemblMetazoa"/>
</dbReference>
<dbReference type="Gene3D" id="2.130.10.10">
    <property type="entry name" value="YVTN repeat-like/Quinoprotein amine dehydrogenase"/>
    <property type="match status" value="3"/>
</dbReference>
<feature type="repeat" description="WD" evidence="4">
    <location>
        <begin position="327"/>
        <end position="367"/>
    </location>
</feature>
<dbReference type="GO" id="GO:0034274">
    <property type="term" value="C:Atg12-Atg5-Atg16 complex"/>
    <property type="evidence" value="ECO:0007669"/>
    <property type="project" value="TreeGrafter"/>
</dbReference>
<dbReference type="Pfam" id="PF00400">
    <property type="entry name" value="WD40"/>
    <property type="match status" value="5"/>
</dbReference>
<feature type="coiled-coil region" evidence="5">
    <location>
        <begin position="107"/>
        <end position="193"/>
    </location>
</feature>
<dbReference type="GO" id="GO:0035973">
    <property type="term" value="P:aggrephagy"/>
    <property type="evidence" value="ECO:0007669"/>
    <property type="project" value="EnsemblMetazoa"/>
</dbReference>
<dbReference type="InterPro" id="IPR019775">
    <property type="entry name" value="WD40_repeat_CS"/>
</dbReference>
<dbReference type="Proteomes" id="UP000008068">
    <property type="component" value="Unassembled WGS sequence"/>
</dbReference>
<dbReference type="PANTHER" id="PTHR19878:SF14">
    <property type="entry name" value="AUTOPHAGIC-RELATED PROTEIN 16.2"/>
    <property type="match status" value="1"/>
</dbReference>
<dbReference type="EMBL" id="GL379822">
    <property type="protein sequence ID" value="EGT48302.1"/>
    <property type="molecule type" value="Genomic_DNA"/>
</dbReference>
<dbReference type="HOGENOM" id="CLU_000288_57_10_1"/>
<name>G0MZN3_CAEBE</name>